<keyword evidence="1" id="KW-1133">Transmembrane helix</keyword>
<keyword evidence="1" id="KW-0812">Transmembrane</keyword>
<dbReference type="OrthoDB" id="7307944at2"/>
<evidence type="ECO:0008006" key="4">
    <source>
        <dbReference type="Google" id="ProtNLM"/>
    </source>
</evidence>
<keyword evidence="1" id="KW-0472">Membrane</keyword>
<dbReference type="RefSeq" id="WP_147153964.1">
    <property type="nucleotide sequence ID" value="NZ_BKAJ01000105.1"/>
</dbReference>
<comment type="caution">
    <text evidence="2">The sequence shown here is derived from an EMBL/GenBank/DDBJ whole genome shotgun (WGS) entry which is preliminary data.</text>
</comment>
<gene>
    <name evidence="2" type="ORF">RSO01_57490</name>
</gene>
<evidence type="ECO:0000256" key="1">
    <source>
        <dbReference type="SAM" id="Phobius"/>
    </source>
</evidence>
<feature type="transmembrane region" description="Helical" evidence="1">
    <location>
        <begin position="86"/>
        <end position="108"/>
    </location>
</feature>
<evidence type="ECO:0000313" key="3">
    <source>
        <dbReference type="Proteomes" id="UP000321058"/>
    </source>
</evidence>
<dbReference type="EMBL" id="BKAJ01000105">
    <property type="protein sequence ID" value="GEP58583.1"/>
    <property type="molecule type" value="Genomic_DNA"/>
</dbReference>
<sequence>MATLTFDKLAYVDRLQAAGMGEREARALADGLDQALREEVATRTDLRAVKTELAADIAAVKTELAADIAAVKTELKGDIAATKHDMLRWMVGMAFGQVALTVALIRFLPH</sequence>
<organism evidence="2 3">
    <name type="scientific">Reyranella soli</name>
    <dbReference type="NCBI Taxonomy" id="1230389"/>
    <lineage>
        <taxon>Bacteria</taxon>
        <taxon>Pseudomonadati</taxon>
        <taxon>Pseudomonadota</taxon>
        <taxon>Alphaproteobacteria</taxon>
        <taxon>Hyphomicrobiales</taxon>
        <taxon>Reyranellaceae</taxon>
        <taxon>Reyranella</taxon>
    </lineage>
</organism>
<dbReference type="AlphaFoldDB" id="A0A512NHZ6"/>
<keyword evidence="3" id="KW-1185">Reference proteome</keyword>
<accession>A0A512NHZ6</accession>
<name>A0A512NHZ6_9HYPH</name>
<reference evidence="2 3" key="1">
    <citation type="submission" date="2019-07" db="EMBL/GenBank/DDBJ databases">
        <title>Whole genome shotgun sequence of Reyranella soli NBRC 108950.</title>
        <authorList>
            <person name="Hosoyama A."/>
            <person name="Uohara A."/>
            <person name="Ohji S."/>
            <person name="Ichikawa N."/>
        </authorList>
    </citation>
    <scope>NUCLEOTIDE SEQUENCE [LARGE SCALE GENOMIC DNA]</scope>
    <source>
        <strain evidence="2 3">NBRC 108950</strain>
    </source>
</reference>
<protein>
    <recommendedName>
        <fullName evidence="4">DUF1640 domain-containing protein</fullName>
    </recommendedName>
</protein>
<evidence type="ECO:0000313" key="2">
    <source>
        <dbReference type="EMBL" id="GEP58583.1"/>
    </source>
</evidence>
<dbReference type="Proteomes" id="UP000321058">
    <property type="component" value="Unassembled WGS sequence"/>
</dbReference>
<proteinExistence type="predicted"/>
<dbReference type="Gene3D" id="6.10.250.2700">
    <property type="match status" value="1"/>
</dbReference>